<gene>
    <name evidence="2" type="ORF">PUN28_000724</name>
</gene>
<keyword evidence="1" id="KW-1133">Transmembrane helix</keyword>
<sequence>MKNPDVVVSSASLVCPPRSEKSVHPRLPILGHCRNPQLGEEERRNDYDNINVMLFSRMALMNSITASLVMLFIFNKISRVYLLKRIITIVKLIVVKSKVFNEWRLRHSGDKLFFKKLASILFFSH</sequence>
<keyword evidence="1" id="KW-0812">Transmembrane</keyword>
<evidence type="ECO:0000256" key="1">
    <source>
        <dbReference type="SAM" id="Phobius"/>
    </source>
</evidence>
<comment type="caution">
    <text evidence="2">The sequence shown here is derived from an EMBL/GenBank/DDBJ whole genome shotgun (WGS) entry which is preliminary data.</text>
</comment>
<reference evidence="2 3" key="1">
    <citation type="submission" date="2023-03" db="EMBL/GenBank/DDBJ databases">
        <title>High recombination rates correlate with genetic variation in Cardiocondyla obscurior ants.</title>
        <authorList>
            <person name="Errbii M."/>
        </authorList>
    </citation>
    <scope>NUCLEOTIDE SEQUENCE [LARGE SCALE GENOMIC DNA]</scope>
    <source>
        <strain evidence="2">Alpha-2009</strain>
        <tissue evidence="2">Whole body</tissue>
    </source>
</reference>
<evidence type="ECO:0000313" key="3">
    <source>
        <dbReference type="Proteomes" id="UP001430953"/>
    </source>
</evidence>
<proteinExistence type="predicted"/>
<accession>A0AAW2H0T7</accession>
<feature type="transmembrane region" description="Helical" evidence="1">
    <location>
        <begin position="54"/>
        <end position="74"/>
    </location>
</feature>
<dbReference type="Proteomes" id="UP001430953">
    <property type="component" value="Unassembled WGS sequence"/>
</dbReference>
<protein>
    <submittedName>
        <fullName evidence="2">Uncharacterized protein</fullName>
    </submittedName>
</protein>
<evidence type="ECO:0000313" key="2">
    <source>
        <dbReference type="EMBL" id="KAL0133157.1"/>
    </source>
</evidence>
<name>A0AAW2H0T7_9HYME</name>
<dbReference type="EMBL" id="JADYXP020000001">
    <property type="protein sequence ID" value="KAL0133157.1"/>
    <property type="molecule type" value="Genomic_DNA"/>
</dbReference>
<dbReference type="AlphaFoldDB" id="A0AAW2H0T7"/>
<organism evidence="2 3">
    <name type="scientific">Cardiocondyla obscurior</name>
    <dbReference type="NCBI Taxonomy" id="286306"/>
    <lineage>
        <taxon>Eukaryota</taxon>
        <taxon>Metazoa</taxon>
        <taxon>Ecdysozoa</taxon>
        <taxon>Arthropoda</taxon>
        <taxon>Hexapoda</taxon>
        <taxon>Insecta</taxon>
        <taxon>Pterygota</taxon>
        <taxon>Neoptera</taxon>
        <taxon>Endopterygota</taxon>
        <taxon>Hymenoptera</taxon>
        <taxon>Apocrita</taxon>
        <taxon>Aculeata</taxon>
        <taxon>Formicoidea</taxon>
        <taxon>Formicidae</taxon>
        <taxon>Myrmicinae</taxon>
        <taxon>Cardiocondyla</taxon>
    </lineage>
</organism>
<keyword evidence="3" id="KW-1185">Reference proteome</keyword>
<keyword evidence="1" id="KW-0472">Membrane</keyword>